<comment type="pathway">
    <text evidence="6">Carbohydrate degradation; 2-deoxy-D-ribose 1-phosphate degradation; D-glyceraldehyde 3-phosphate and acetaldehyde from 2-deoxy-alpha-D-ribose 1-phosphate: step 2/2.</text>
</comment>
<dbReference type="InterPro" id="IPR013785">
    <property type="entry name" value="Aldolase_TIM"/>
</dbReference>
<dbReference type="SMART" id="SM01133">
    <property type="entry name" value="DeoC"/>
    <property type="match status" value="1"/>
</dbReference>
<evidence type="ECO:0000256" key="3">
    <source>
        <dbReference type="ARBA" id="ARBA00023239"/>
    </source>
</evidence>
<dbReference type="PANTHER" id="PTHR10889:SF1">
    <property type="entry name" value="DEOXYRIBOSE-PHOSPHATE ALDOLASE"/>
    <property type="match status" value="1"/>
</dbReference>
<dbReference type="EMBL" id="VMBG01000001">
    <property type="protein sequence ID" value="TSJ78433.1"/>
    <property type="molecule type" value="Genomic_DNA"/>
</dbReference>
<dbReference type="EC" id="4.1.2.4" evidence="6"/>
<evidence type="ECO:0000313" key="8">
    <source>
        <dbReference type="Proteomes" id="UP000315648"/>
    </source>
</evidence>
<reference evidence="7 8" key="1">
    <citation type="submission" date="2019-07" db="EMBL/GenBank/DDBJ databases">
        <title>Description of 53C-WASEF.</title>
        <authorList>
            <person name="Pitt A."/>
            <person name="Hahn M.W."/>
        </authorList>
    </citation>
    <scope>NUCLEOTIDE SEQUENCE [LARGE SCALE GENOMIC DNA]</scope>
    <source>
        <strain evidence="7 8">53C-WASEF</strain>
    </source>
</reference>
<comment type="catalytic activity">
    <reaction evidence="5 6">
        <text>2-deoxy-D-ribose 5-phosphate = D-glyceraldehyde 3-phosphate + acetaldehyde</text>
        <dbReference type="Rhea" id="RHEA:12821"/>
        <dbReference type="ChEBI" id="CHEBI:15343"/>
        <dbReference type="ChEBI" id="CHEBI:59776"/>
        <dbReference type="ChEBI" id="CHEBI:62877"/>
        <dbReference type="EC" id="4.1.2.4"/>
    </reaction>
</comment>
<keyword evidence="4 6" id="KW-0704">Schiff base</keyword>
<feature type="active site" description="Proton donor/acceptor" evidence="6">
    <location>
        <position position="95"/>
    </location>
</feature>
<sequence>MTQPTLTQLAKMIDHSLLHPTMSDADVLAGCRLSRDYGVATACVKPYSIRAALDVFAGTDVMACAVIGFPHGNSTTGIKVIEAEAAALAGAREIDMVVNNGKVKSGDWTYVEREIDLINQATVAAGSILKVIFENDYLTNEEIIRLCEICSKVNVAFVKTSTGYGFVKQSDGQYNYKGATHEHLRLMRKHTAAHIQIKAAGGVRTLDELLAVRELGVTRIGATATKAMLNEAIARGFAGALPNPHLGGVSSSVAAPAGY</sequence>
<evidence type="ECO:0000256" key="2">
    <source>
        <dbReference type="ARBA" id="ARBA00022490"/>
    </source>
</evidence>
<gene>
    <name evidence="6 7" type="primary">deoC</name>
    <name evidence="7" type="ORF">FPL22_03800</name>
</gene>
<name>A0A556QP63_9BACT</name>
<dbReference type="InterPro" id="IPR028581">
    <property type="entry name" value="DeoC_typeI"/>
</dbReference>
<dbReference type="Pfam" id="PF01791">
    <property type="entry name" value="DeoC"/>
    <property type="match status" value="1"/>
</dbReference>
<comment type="caution">
    <text evidence="7">The sequence shown here is derived from an EMBL/GenBank/DDBJ whole genome shotgun (WGS) entry which is preliminary data.</text>
</comment>
<feature type="active site" description="Proton donor/acceptor" evidence="6">
    <location>
        <position position="198"/>
    </location>
</feature>
<dbReference type="CDD" id="cd00959">
    <property type="entry name" value="DeoC"/>
    <property type="match status" value="1"/>
</dbReference>
<dbReference type="OrthoDB" id="9778711at2"/>
<protein>
    <recommendedName>
        <fullName evidence="6">Deoxyribose-phosphate aldolase</fullName>
        <shortName evidence="6">DERA</shortName>
        <ecNumber evidence="6">4.1.2.4</ecNumber>
    </recommendedName>
    <alternativeName>
        <fullName evidence="6">2-deoxy-D-ribose 5-phosphate aldolase</fullName>
    </alternativeName>
    <alternativeName>
        <fullName evidence="6">Phosphodeoxyriboaldolase</fullName>
        <shortName evidence="6">Deoxyriboaldolase</shortName>
    </alternativeName>
</protein>
<dbReference type="HAMAP" id="MF_00114">
    <property type="entry name" value="DeoC_type1"/>
    <property type="match status" value="1"/>
</dbReference>
<keyword evidence="2 6" id="KW-0963">Cytoplasm</keyword>
<dbReference type="Gene3D" id="3.20.20.70">
    <property type="entry name" value="Aldolase class I"/>
    <property type="match status" value="1"/>
</dbReference>
<dbReference type="InterPro" id="IPR011343">
    <property type="entry name" value="DeoC"/>
</dbReference>
<dbReference type="AlphaFoldDB" id="A0A556QP63"/>
<evidence type="ECO:0000256" key="1">
    <source>
        <dbReference type="ARBA" id="ARBA00010936"/>
    </source>
</evidence>
<dbReference type="GO" id="GO:0009264">
    <property type="term" value="P:deoxyribonucleotide catabolic process"/>
    <property type="evidence" value="ECO:0007669"/>
    <property type="project" value="UniProtKB-UniRule"/>
</dbReference>
<dbReference type="GO" id="GO:0004139">
    <property type="term" value="F:deoxyribose-phosphate aldolase activity"/>
    <property type="evidence" value="ECO:0007669"/>
    <property type="project" value="UniProtKB-UniRule"/>
</dbReference>
<keyword evidence="8" id="KW-1185">Reference proteome</keyword>
<comment type="similarity">
    <text evidence="1 6">Belongs to the DeoC/FbaB aldolase family. DeoC type 1 subfamily.</text>
</comment>
<dbReference type="RefSeq" id="WP_144228774.1">
    <property type="nucleotide sequence ID" value="NZ_CBCRVV010000021.1"/>
</dbReference>
<accession>A0A556QP63</accession>
<dbReference type="Proteomes" id="UP000315648">
    <property type="component" value="Unassembled WGS sequence"/>
</dbReference>
<evidence type="ECO:0000256" key="6">
    <source>
        <dbReference type="HAMAP-Rule" id="MF_00114"/>
    </source>
</evidence>
<dbReference type="GO" id="GO:0005737">
    <property type="term" value="C:cytoplasm"/>
    <property type="evidence" value="ECO:0007669"/>
    <property type="project" value="UniProtKB-SubCell"/>
</dbReference>
<keyword evidence="3 6" id="KW-0456">Lyase</keyword>
<evidence type="ECO:0000256" key="4">
    <source>
        <dbReference type="ARBA" id="ARBA00023270"/>
    </source>
</evidence>
<evidence type="ECO:0000256" key="5">
    <source>
        <dbReference type="ARBA" id="ARBA00048791"/>
    </source>
</evidence>
<organism evidence="7 8">
    <name type="scientific">Rariglobus hedericola</name>
    <dbReference type="NCBI Taxonomy" id="2597822"/>
    <lineage>
        <taxon>Bacteria</taxon>
        <taxon>Pseudomonadati</taxon>
        <taxon>Verrucomicrobiota</taxon>
        <taxon>Opitutia</taxon>
        <taxon>Opitutales</taxon>
        <taxon>Opitutaceae</taxon>
        <taxon>Rariglobus</taxon>
    </lineage>
</organism>
<feature type="active site" description="Schiff-base intermediate with acetaldehyde" evidence="6">
    <location>
        <position position="159"/>
    </location>
</feature>
<dbReference type="PANTHER" id="PTHR10889">
    <property type="entry name" value="DEOXYRIBOSE-PHOSPHATE ALDOLASE"/>
    <property type="match status" value="1"/>
</dbReference>
<dbReference type="UniPathway" id="UPA00002">
    <property type="reaction ID" value="UER00468"/>
</dbReference>
<proteinExistence type="inferred from homology"/>
<comment type="function">
    <text evidence="6">Catalyzes a reversible aldol reaction between acetaldehyde and D-glyceraldehyde 3-phosphate to generate 2-deoxy-D-ribose 5-phosphate.</text>
</comment>
<dbReference type="GO" id="GO:0006018">
    <property type="term" value="P:2-deoxyribose 1-phosphate catabolic process"/>
    <property type="evidence" value="ECO:0007669"/>
    <property type="project" value="UniProtKB-UniRule"/>
</dbReference>
<dbReference type="InterPro" id="IPR002915">
    <property type="entry name" value="DeoC/FbaB/LacD_aldolase"/>
</dbReference>
<dbReference type="GO" id="GO:0016052">
    <property type="term" value="P:carbohydrate catabolic process"/>
    <property type="evidence" value="ECO:0007669"/>
    <property type="project" value="TreeGrafter"/>
</dbReference>
<dbReference type="SUPFAM" id="SSF51569">
    <property type="entry name" value="Aldolase"/>
    <property type="match status" value="1"/>
</dbReference>
<dbReference type="PIRSF" id="PIRSF001357">
    <property type="entry name" value="DeoC"/>
    <property type="match status" value="1"/>
</dbReference>
<comment type="subcellular location">
    <subcellularLocation>
        <location evidence="6">Cytoplasm</location>
    </subcellularLocation>
</comment>
<evidence type="ECO:0000313" key="7">
    <source>
        <dbReference type="EMBL" id="TSJ78433.1"/>
    </source>
</evidence>
<dbReference type="NCBIfam" id="TIGR00126">
    <property type="entry name" value="deoC"/>
    <property type="match status" value="1"/>
</dbReference>